<organism evidence="2">
    <name type="scientific">Anguilla anguilla</name>
    <name type="common">European freshwater eel</name>
    <name type="synonym">Muraena anguilla</name>
    <dbReference type="NCBI Taxonomy" id="7936"/>
    <lineage>
        <taxon>Eukaryota</taxon>
        <taxon>Metazoa</taxon>
        <taxon>Chordata</taxon>
        <taxon>Craniata</taxon>
        <taxon>Vertebrata</taxon>
        <taxon>Euteleostomi</taxon>
        <taxon>Actinopterygii</taxon>
        <taxon>Neopterygii</taxon>
        <taxon>Teleostei</taxon>
        <taxon>Anguilliformes</taxon>
        <taxon>Anguillidae</taxon>
        <taxon>Anguilla</taxon>
    </lineage>
</organism>
<reference evidence="2" key="1">
    <citation type="submission" date="2014-11" db="EMBL/GenBank/DDBJ databases">
        <authorList>
            <person name="Amaro Gonzalez C."/>
        </authorList>
    </citation>
    <scope>NUCLEOTIDE SEQUENCE</scope>
</reference>
<name>A0A0E9V265_ANGAN</name>
<dbReference type="EMBL" id="GBXM01037254">
    <property type="protein sequence ID" value="JAH71323.1"/>
    <property type="molecule type" value="Transcribed_RNA"/>
</dbReference>
<accession>A0A0E9V265</accession>
<sequence length="41" mass="4716">MVPQNTKPYHGHVKIQQIELTQATVYVSSVFFMLSVISKHK</sequence>
<reference evidence="2" key="2">
    <citation type="journal article" date="2015" name="Fish Shellfish Immunol.">
        <title>Early steps in the European eel (Anguilla anguilla)-Vibrio vulnificus interaction in the gills: Role of the RtxA13 toxin.</title>
        <authorList>
            <person name="Callol A."/>
            <person name="Pajuelo D."/>
            <person name="Ebbesson L."/>
            <person name="Teles M."/>
            <person name="MacKenzie S."/>
            <person name="Amaro C."/>
        </authorList>
    </citation>
    <scope>NUCLEOTIDE SEQUENCE</scope>
</reference>
<keyword evidence="1" id="KW-0812">Transmembrane</keyword>
<dbReference type="AlphaFoldDB" id="A0A0E9V265"/>
<protein>
    <submittedName>
        <fullName evidence="2">Uncharacterized protein</fullName>
    </submittedName>
</protein>
<evidence type="ECO:0000313" key="2">
    <source>
        <dbReference type="EMBL" id="JAH71323.1"/>
    </source>
</evidence>
<evidence type="ECO:0000256" key="1">
    <source>
        <dbReference type="SAM" id="Phobius"/>
    </source>
</evidence>
<keyword evidence="1" id="KW-1133">Transmembrane helix</keyword>
<feature type="transmembrane region" description="Helical" evidence="1">
    <location>
        <begin position="20"/>
        <end position="37"/>
    </location>
</feature>
<keyword evidence="1" id="KW-0472">Membrane</keyword>
<proteinExistence type="predicted"/>